<dbReference type="RefSeq" id="XP_018440414.1">
    <property type="nucleotide sequence ID" value="XM_018584912.2"/>
</dbReference>
<feature type="region of interest" description="Disordered" evidence="3">
    <location>
        <begin position="205"/>
        <end position="305"/>
    </location>
</feature>
<dbReference type="Proteomes" id="UP000504610">
    <property type="component" value="Chromosome 6"/>
</dbReference>
<organism evidence="4 5">
    <name type="scientific">Raphanus sativus</name>
    <name type="common">Radish</name>
    <name type="synonym">Raphanus raphanistrum var. sativus</name>
    <dbReference type="NCBI Taxonomy" id="3726"/>
    <lineage>
        <taxon>Eukaryota</taxon>
        <taxon>Viridiplantae</taxon>
        <taxon>Streptophyta</taxon>
        <taxon>Embryophyta</taxon>
        <taxon>Tracheophyta</taxon>
        <taxon>Spermatophyta</taxon>
        <taxon>Magnoliopsida</taxon>
        <taxon>eudicotyledons</taxon>
        <taxon>Gunneridae</taxon>
        <taxon>Pentapetalae</taxon>
        <taxon>rosids</taxon>
        <taxon>malvids</taxon>
        <taxon>Brassicales</taxon>
        <taxon>Brassicaceae</taxon>
        <taxon>Brassiceae</taxon>
        <taxon>Raphanus</taxon>
    </lineage>
</organism>
<reference evidence="4" key="1">
    <citation type="journal article" date="2019" name="Database">
        <title>The radish genome database (RadishGD): an integrated information resource for radish genomics.</title>
        <authorList>
            <person name="Yu H.J."/>
            <person name="Baek S."/>
            <person name="Lee Y.J."/>
            <person name="Cho A."/>
            <person name="Mun J.H."/>
        </authorList>
    </citation>
    <scope>NUCLEOTIDE SEQUENCE [LARGE SCALE GENOMIC DNA]</scope>
    <source>
        <strain evidence="4">cv. WK10039</strain>
    </source>
</reference>
<comment type="similarity">
    <text evidence="1">Belongs to the IST1 family.</text>
</comment>
<feature type="compositionally biased region" description="Basic and acidic residues" evidence="3">
    <location>
        <begin position="610"/>
        <end position="620"/>
    </location>
</feature>
<feature type="compositionally biased region" description="Basic and acidic residues" evidence="3">
    <location>
        <begin position="667"/>
        <end position="679"/>
    </location>
</feature>
<dbReference type="InterPro" id="IPR042277">
    <property type="entry name" value="IST1-like"/>
</dbReference>
<feature type="compositionally biased region" description="Basic and acidic residues" evidence="3">
    <location>
        <begin position="390"/>
        <end position="410"/>
    </location>
</feature>
<dbReference type="AlphaFoldDB" id="A0A6J0K0C0"/>
<evidence type="ECO:0000256" key="1">
    <source>
        <dbReference type="ARBA" id="ARBA00005536"/>
    </source>
</evidence>
<dbReference type="Gene3D" id="1.20.1260.60">
    <property type="entry name" value="Vacuolar protein sorting-associated protein Ist1"/>
    <property type="match status" value="1"/>
</dbReference>
<reference evidence="5" key="2">
    <citation type="submission" date="2025-08" db="UniProtKB">
        <authorList>
            <consortium name="RefSeq"/>
        </authorList>
    </citation>
    <scope>IDENTIFICATION</scope>
    <source>
        <tissue evidence="5">Leaf</tissue>
    </source>
</reference>
<dbReference type="GO" id="GO:0015031">
    <property type="term" value="P:protein transport"/>
    <property type="evidence" value="ECO:0007669"/>
    <property type="project" value="InterPro"/>
</dbReference>
<keyword evidence="2" id="KW-0175">Coiled coil</keyword>
<keyword evidence="4" id="KW-1185">Reference proteome</keyword>
<sequence>MKKVLHRGFKPAKCKTALQMANSRLKILKNKKEIQIKQLRRELAQLLEAGNTPTARIRVEHVVREEKTVAAYELIGIYCELIVVRLGVIESQKNCPIDLKEAVASVLFASQRLSDVPELSEIVKQFTTKYGKDFATSAIELRPDSGVSRLLVDKLSVKAPDGPTKVKILTEIAEEHNVVWEAKSFVEPDPKDKLLSGASSFQSASSVNVVDSSRIPNKEQYPSVQAPAPAPAPAHVNVQRETSERHHSSENSYYASDGRSSSRTNNVTSGTAEDYHHPHATPSRSRPDEGECRNPNHGESKQRWETEFVDSTDAARAAAEAAERASFAARAAAELSSKERMTRQNSAESHISSASVNFRNEPSHRRDRSNVQSQSFSGDYSSPRHNVRMQNEDMDRTQQDRYDRGKEPEISHVVQPSERHYMDNSRKSGSFGKTGREKQPSEDDQIDLNVGYLEDIHLRKQLSRASSHSHSSNYSDEHVIDSDYIKSPKAVEENIFATEYDHQSQSSFKDKDFDDHGHDDDAAGTFHDYSSFFDKPKFDAEEDEYDHGVGFSLLGSNAPNLTSTPAASWSFKSDHSKSHGNHSSSSQVFQERPSSPLFDDVPTSPPASYHEPDRHAKFDNYDQNSESEDDQPRHRGKVDETVNLTSHRSQKFEVSDPGGREFFPLETDERRDESKTRDESDSEADAQTSLSFKPLVGGFRNKKTLPPYRMSLARNEAPSKSGKEHKGTDDAGKSVSTPRSSRKASISEKRPSSTPPQPSSSDDDDSEIQLRSRRRETKPQTSYLHSRFSHDDSEEELPARAFARSQEKTHTPTTRVRDQNRSTFKIPASTSYEDDEEEVERVSAKPARTAGISLRTKGQVKANEKRSFPVTPTITNQESRDQPSPKSTSGQKTVPVPQTVKSPDPETPSRASHVHPNLPDCDDIFARLGALRTPNRR</sequence>
<feature type="region of interest" description="Disordered" evidence="3">
    <location>
        <begin position="335"/>
        <end position="444"/>
    </location>
</feature>
<dbReference type="InterPro" id="IPR005061">
    <property type="entry name" value="Ist1"/>
</dbReference>
<dbReference type="PANTHER" id="PTHR12161:SF13">
    <property type="entry name" value="REGULATOR OF VPS4 ACTIVITY IN THE MVB PATHWAY PROTEIN"/>
    <property type="match status" value="1"/>
</dbReference>
<feature type="compositionally biased region" description="Basic and acidic residues" evidence="3">
    <location>
        <begin position="417"/>
        <end position="426"/>
    </location>
</feature>
<feature type="compositionally biased region" description="Polar residues" evidence="3">
    <location>
        <begin position="343"/>
        <end position="360"/>
    </location>
</feature>
<accession>A0A6J0K0C0</accession>
<feature type="region of interest" description="Disordered" evidence="3">
    <location>
        <begin position="567"/>
        <end position="921"/>
    </location>
</feature>
<evidence type="ECO:0000313" key="5">
    <source>
        <dbReference type="RefSeq" id="XP_018440414.1"/>
    </source>
</evidence>
<gene>
    <name evidence="5" type="primary">LOC108812611</name>
</gene>
<feature type="compositionally biased region" description="Polar residues" evidence="3">
    <location>
        <begin position="370"/>
        <end position="384"/>
    </location>
</feature>
<feature type="compositionally biased region" description="Basic and acidic residues" evidence="3">
    <location>
        <begin position="721"/>
        <end position="732"/>
    </location>
</feature>
<dbReference type="Pfam" id="PF03398">
    <property type="entry name" value="Ist1"/>
    <property type="match status" value="1"/>
</dbReference>
<dbReference type="OrthoDB" id="29853at2759"/>
<proteinExistence type="inferred from homology"/>
<feature type="coiled-coil region" evidence="2">
    <location>
        <begin position="18"/>
        <end position="49"/>
    </location>
</feature>
<dbReference type="PANTHER" id="PTHR12161">
    <property type="entry name" value="IST1 FAMILY MEMBER"/>
    <property type="match status" value="1"/>
</dbReference>
<dbReference type="GeneID" id="108812611"/>
<name>A0A6J0K0C0_RAPSA</name>
<evidence type="ECO:0000313" key="4">
    <source>
        <dbReference type="Proteomes" id="UP000504610"/>
    </source>
</evidence>
<evidence type="ECO:0000256" key="2">
    <source>
        <dbReference type="SAM" id="Coils"/>
    </source>
</evidence>
<feature type="compositionally biased region" description="Basic and acidic residues" evidence="3">
    <location>
        <begin position="285"/>
        <end position="305"/>
    </location>
</feature>
<feature type="compositionally biased region" description="Basic and acidic residues" evidence="3">
    <location>
        <begin position="805"/>
        <end position="820"/>
    </location>
</feature>
<dbReference type="FunFam" id="1.20.1260.60:FF:000003">
    <property type="entry name" value="IST1-like protein isoform A"/>
    <property type="match status" value="1"/>
</dbReference>
<feature type="compositionally biased region" description="Polar residues" evidence="3">
    <location>
        <begin position="250"/>
        <end position="271"/>
    </location>
</feature>
<feature type="compositionally biased region" description="Basic and acidic residues" evidence="3">
    <location>
        <begin position="630"/>
        <end position="640"/>
    </location>
</feature>
<protein>
    <submittedName>
        <fullName evidence="5">Uncharacterized protein LOC108812611</fullName>
    </submittedName>
</protein>
<feature type="compositionally biased region" description="Polar residues" evidence="3">
    <location>
        <begin position="207"/>
        <end position="223"/>
    </location>
</feature>
<dbReference type="KEGG" id="rsz:108812611"/>
<evidence type="ECO:0000256" key="3">
    <source>
        <dbReference type="SAM" id="MobiDB-lite"/>
    </source>
</evidence>